<name>A0A2T8HKR9_9SPHI</name>
<sequence length="301" mass="34199">MCNLFYFRSLAVAALVFLSICSTLFAQESRFTIAPRIGYGVQNLDWSIAGNLDGTGPNVYSELIWDQIQGMNYGLQGTFRVLPKLDIVLEGDYQHTRKGKARDTDYNGDNRTAPFYDERFNSDEGYFYIYRFSGRYVLPDLGVISPRVLFGYEQLGNRLFLLPLPDDTDNRNLRTTYETNWYGGQIALELAYAYNSFYALGSYGFGLYDYKAKANWNLIDNFEQPVSFRHSALGLKHNGVLRLGYQVNSLLAIELSGNYTSAFTNQGLDELYTRNNGTLRTRFNGANLTQYSGSLGLRVSF</sequence>
<gene>
    <name evidence="3" type="ORF">DC487_00005</name>
</gene>
<feature type="domain" description="Protochlamydia outer membrane protein" evidence="2">
    <location>
        <begin position="37"/>
        <end position="299"/>
    </location>
</feature>
<feature type="signal peptide" evidence="1">
    <location>
        <begin position="1"/>
        <end position="26"/>
    </location>
</feature>
<dbReference type="InterPro" id="IPR035163">
    <property type="entry name" value="Pom"/>
</dbReference>
<dbReference type="Pfam" id="PF17251">
    <property type="entry name" value="Pom"/>
    <property type="match status" value="1"/>
</dbReference>
<dbReference type="Proteomes" id="UP000245627">
    <property type="component" value="Unassembled WGS sequence"/>
</dbReference>
<evidence type="ECO:0000259" key="2">
    <source>
        <dbReference type="Pfam" id="PF17251"/>
    </source>
</evidence>
<keyword evidence="1" id="KW-0732">Signal</keyword>
<evidence type="ECO:0000256" key="1">
    <source>
        <dbReference type="SAM" id="SignalP"/>
    </source>
</evidence>
<dbReference type="InterPro" id="IPR053724">
    <property type="entry name" value="OMP_A26_sf"/>
</dbReference>
<dbReference type="EMBL" id="QDKG01000001">
    <property type="protein sequence ID" value="PVH26047.1"/>
    <property type="molecule type" value="Genomic_DNA"/>
</dbReference>
<dbReference type="RefSeq" id="WP_116773894.1">
    <property type="nucleotide sequence ID" value="NZ_QDKG01000001.1"/>
</dbReference>
<reference evidence="3 4" key="1">
    <citation type="submission" date="2018-04" db="EMBL/GenBank/DDBJ databases">
        <title>Sphingobacterium cortibacter sp. nov.</title>
        <authorList>
            <person name="Li Y."/>
        </authorList>
    </citation>
    <scope>NUCLEOTIDE SEQUENCE [LARGE SCALE GENOMIC DNA]</scope>
    <source>
        <strain evidence="3 4">2c-3</strain>
    </source>
</reference>
<evidence type="ECO:0000313" key="3">
    <source>
        <dbReference type="EMBL" id="PVH26047.1"/>
    </source>
</evidence>
<evidence type="ECO:0000313" key="4">
    <source>
        <dbReference type="Proteomes" id="UP000245627"/>
    </source>
</evidence>
<protein>
    <recommendedName>
        <fullName evidence="2">Protochlamydia outer membrane protein domain-containing protein</fullName>
    </recommendedName>
</protein>
<organism evidence="3 4">
    <name type="scientific">Sphingobacterium corticibacter</name>
    <dbReference type="NCBI Taxonomy" id="2171749"/>
    <lineage>
        <taxon>Bacteria</taxon>
        <taxon>Pseudomonadati</taxon>
        <taxon>Bacteroidota</taxon>
        <taxon>Sphingobacteriia</taxon>
        <taxon>Sphingobacteriales</taxon>
        <taxon>Sphingobacteriaceae</taxon>
        <taxon>Sphingobacterium</taxon>
    </lineage>
</organism>
<keyword evidence="4" id="KW-1185">Reference proteome</keyword>
<comment type="caution">
    <text evidence="3">The sequence shown here is derived from an EMBL/GenBank/DDBJ whole genome shotgun (WGS) entry which is preliminary data.</text>
</comment>
<accession>A0A2T8HKR9</accession>
<feature type="chain" id="PRO_5015518992" description="Protochlamydia outer membrane protein domain-containing protein" evidence="1">
    <location>
        <begin position="27"/>
        <end position="301"/>
    </location>
</feature>
<dbReference type="OrthoDB" id="5566985at2"/>
<dbReference type="Gene3D" id="2.40.128.90">
    <property type="entry name" value="OMPT-like"/>
    <property type="match status" value="1"/>
</dbReference>
<dbReference type="AlphaFoldDB" id="A0A2T8HKR9"/>
<proteinExistence type="predicted"/>